<dbReference type="EMBL" id="MT144040">
    <property type="protein sequence ID" value="QJA47377.1"/>
    <property type="molecule type" value="Genomic_DNA"/>
</dbReference>
<gene>
    <name evidence="1" type="ORF">TM448A00660_0033</name>
</gene>
<sequence length="81" mass="8704">MKTELRVDNGAGGICCPFCGMYSYKAITSVYDQEAQSSIEVVGFYAGCIHAKGSMPIISPLGSMSVFLFQEELTANISLLL</sequence>
<name>A0A6H1ZJ83_9ZZZZ</name>
<organism evidence="1">
    <name type="scientific">viral metagenome</name>
    <dbReference type="NCBI Taxonomy" id="1070528"/>
    <lineage>
        <taxon>unclassified sequences</taxon>
        <taxon>metagenomes</taxon>
        <taxon>organismal metagenomes</taxon>
    </lineage>
</organism>
<proteinExistence type="predicted"/>
<accession>A0A6H1ZJ83</accession>
<evidence type="ECO:0000313" key="1">
    <source>
        <dbReference type="EMBL" id="QJA47377.1"/>
    </source>
</evidence>
<reference evidence="1" key="1">
    <citation type="submission" date="2020-03" db="EMBL/GenBank/DDBJ databases">
        <title>The deep terrestrial virosphere.</title>
        <authorList>
            <person name="Holmfeldt K."/>
            <person name="Nilsson E."/>
            <person name="Simone D."/>
            <person name="Lopez-Fernandez M."/>
            <person name="Wu X."/>
            <person name="de Brujin I."/>
            <person name="Lundin D."/>
            <person name="Andersson A."/>
            <person name="Bertilsson S."/>
            <person name="Dopson M."/>
        </authorList>
    </citation>
    <scope>NUCLEOTIDE SEQUENCE</scope>
    <source>
        <strain evidence="1">TM448A00660</strain>
    </source>
</reference>
<dbReference type="AlphaFoldDB" id="A0A6H1ZJ83"/>
<protein>
    <submittedName>
        <fullName evidence="1">Uncharacterized protein</fullName>
    </submittedName>
</protein>